<dbReference type="STRING" id="310782.SAMN05216499_1629"/>
<accession>A0A1M7R0X1</accession>
<keyword evidence="3" id="KW-1185">Reference proteome</keyword>
<gene>
    <name evidence="2" type="ORF">SAMN05216499_1629</name>
</gene>
<organism evidence="2 3">
    <name type="scientific">Actinacidiphila paucisporea</name>
    <dbReference type="NCBI Taxonomy" id="310782"/>
    <lineage>
        <taxon>Bacteria</taxon>
        <taxon>Bacillati</taxon>
        <taxon>Actinomycetota</taxon>
        <taxon>Actinomycetes</taxon>
        <taxon>Kitasatosporales</taxon>
        <taxon>Streptomycetaceae</taxon>
        <taxon>Actinacidiphila</taxon>
    </lineage>
</organism>
<sequence>QRRQHSRSPPSPEARSAGSTRGVPRAPKPAAPVEFVESVDGLMGLLAGCEGVWDTPGGSGDPVDILQHGLQVAAVVAARYPEDEELQVAGLAMTSGAGCGPVTKPATAKAVRRPSRPCSGGGSPPGGPPHPRQALPGRDRARPRALPESAHTLAACQGGAMTAPEAAAFEADPDFAAAVALRRGDDAGKVVGLGTPGLEHWRPVVSRVAAAAR</sequence>
<evidence type="ECO:0000313" key="3">
    <source>
        <dbReference type="Proteomes" id="UP000184111"/>
    </source>
</evidence>
<dbReference type="EMBL" id="FRBI01000062">
    <property type="protein sequence ID" value="SHN38240.1"/>
    <property type="molecule type" value="Genomic_DNA"/>
</dbReference>
<feature type="region of interest" description="Disordered" evidence="1">
    <location>
        <begin position="97"/>
        <end position="146"/>
    </location>
</feature>
<feature type="non-terminal residue" evidence="2">
    <location>
        <position position="1"/>
    </location>
</feature>
<dbReference type="Proteomes" id="UP000184111">
    <property type="component" value="Unassembled WGS sequence"/>
</dbReference>
<dbReference type="Gene3D" id="1.10.3210.10">
    <property type="entry name" value="Hypothetical protein af1432"/>
    <property type="match status" value="1"/>
</dbReference>
<evidence type="ECO:0000313" key="2">
    <source>
        <dbReference type="EMBL" id="SHN38240.1"/>
    </source>
</evidence>
<name>A0A1M7R0X1_9ACTN</name>
<keyword evidence="2" id="KW-0378">Hydrolase</keyword>
<proteinExistence type="predicted"/>
<dbReference type="AlphaFoldDB" id="A0A1M7R0X1"/>
<reference evidence="2 3" key="1">
    <citation type="submission" date="2016-11" db="EMBL/GenBank/DDBJ databases">
        <authorList>
            <person name="Jaros S."/>
            <person name="Januszkiewicz K."/>
            <person name="Wedrychowicz H."/>
        </authorList>
    </citation>
    <scope>NUCLEOTIDE SEQUENCE [LARGE SCALE GENOMIC DNA]</scope>
    <source>
        <strain evidence="2 3">CGMCC 4.2025</strain>
    </source>
</reference>
<protein>
    <submittedName>
        <fullName evidence="2">Predicted HD phosphohydrolase</fullName>
    </submittedName>
</protein>
<feature type="region of interest" description="Disordered" evidence="1">
    <location>
        <begin position="1"/>
        <end position="31"/>
    </location>
</feature>
<evidence type="ECO:0000256" key="1">
    <source>
        <dbReference type="SAM" id="MobiDB-lite"/>
    </source>
</evidence>
<dbReference type="GO" id="GO:0016787">
    <property type="term" value="F:hydrolase activity"/>
    <property type="evidence" value="ECO:0007669"/>
    <property type="project" value="UniProtKB-KW"/>
</dbReference>